<feature type="compositionally biased region" description="Basic and acidic residues" evidence="1">
    <location>
        <begin position="33"/>
        <end position="47"/>
    </location>
</feature>
<dbReference type="InterPro" id="IPR002048">
    <property type="entry name" value="EF_hand_dom"/>
</dbReference>
<sequence length="287" mass="32301">MAKRKNSDSESESEDEEKLSSEEGADNSGSDGEGQKPEISEYEKQRLARIAENRARMVALGLPNMASSLMGSSQNSTQNSRTHKGKRKAAEEDEDYRPNHEDDHDDDDDELDNDDQNDDDEEFLGNNASRSRKNKVKNKGPKSKKIATITNNFSSSDFVDDDKDLMKAIALSLQESSQDSCVVHRDAQDATFGERKGNTHMKKKKSFASRVQMNEDEMIMHFFMFDEAGKGGITVRDLQRVAVAHDFMWTDKELADMIHCFDGNGAGKLTLQDFRKIVSRCNMLQPS</sequence>
<reference evidence="3 4" key="1">
    <citation type="journal article" date="2021" name="Commun. Biol.">
        <title>The genome of Shorea leprosula (Dipterocarpaceae) highlights the ecological relevance of drought in aseasonal tropical rainforests.</title>
        <authorList>
            <person name="Ng K.K.S."/>
            <person name="Kobayashi M.J."/>
            <person name="Fawcett J.A."/>
            <person name="Hatakeyama M."/>
            <person name="Paape T."/>
            <person name="Ng C.H."/>
            <person name="Ang C.C."/>
            <person name="Tnah L.H."/>
            <person name="Lee C.T."/>
            <person name="Nishiyama T."/>
            <person name="Sese J."/>
            <person name="O'Brien M.J."/>
            <person name="Copetti D."/>
            <person name="Mohd Noor M.I."/>
            <person name="Ong R.C."/>
            <person name="Putra M."/>
            <person name="Sireger I.Z."/>
            <person name="Indrioko S."/>
            <person name="Kosugi Y."/>
            <person name="Izuno A."/>
            <person name="Isagi Y."/>
            <person name="Lee S.L."/>
            <person name="Shimizu K.K."/>
        </authorList>
    </citation>
    <scope>NUCLEOTIDE SEQUENCE [LARGE SCALE GENOMIC DNA]</scope>
    <source>
        <strain evidence="3">214</strain>
    </source>
</reference>
<gene>
    <name evidence="3" type="ORF">SLEP1_g2711</name>
</gene>
<feature type="region of interest" description="Disordered" evidence="1">
    <location>
        <begin position="66"/>
        <end position="144"/>
    </location>
</feature>
<evidence type="ECO:0000259" key="2">
    <source>
        <dbReference type="PROSITE" id="PS50222"/>
    </source>
</evidence>
<evidence type="ECO:0000313" key="3">
    <source>
        <dbReference type="EMBL" id="GKU88443.1"/>
    </source>
</evidence>
<feature type="compositionally biased region" description="Acidic residues" evidence="1">
    <location>
        <begin position="103"/>
        <end position="123"/>
    </location>
</feature>
<dbReference type="Pfam" id="PF13499">
    <property type="entry name" value="EF-hand_7"/>
    <property type="match status" value="1"/>
</dbReference>
<organism evidence="3 4">
    <name type="scientific">Rubroshorea leprosula</name>
    <dbReference type="NCBI Taxonomy" id="152421"/>
    <lineage>
        <taxon>Eukaryota</taxon>
        <taxon>Viridiplantae</taxon>
        <taxon>Streptophyta</taxon>
        <taxon>Embryophyta</taxon>
        <taxon>Tracheophyta</taxon>
        <taxon>Spermatophyta</taxon>
        <taxon>Magnoliopsida</taxon>
        <taxon>eudicotyledons</taxon>
        <taxon>Gunneridae</taxon>
        <taxon>Pentapetalae</taxon>
        <taxon>rosids</taxon>
        <taxon>malvids</taxon>
        <taxon>Malvales</taxon>
        <taxon>Dipterocarpaceae</taxon>
        <taxon>Rubroshorea</taxon>
    </lineage>
</organism>
<dbReference type="Proteomes" id="UP001054252">
    <property type="component" value="Unassembled WGS sequence"/>
</dbReference>
<evidence type="ECO:0000256" key="1">
    <source>
        <dbReference type="SAM" id="MobiDB-lite"/>
    </source>
</evidence>
<accession>A0AAV5HIG1</accession>
<dbReference type="InterPro" id="IPR003903">
    <property type="entry name" value="UIM_dom"/>
</dbReference>
<comment type="caution">
    <text evidence="3">The sequence shown here is derived from an EMBL/GenBank/DDBJ whole genome shotgun (WGS) entry which is preliminary data.</text>
</comment>
<dbReference type="PROSITE" id="PS50222">
    <property type="entry name" value="EF_HAND_2"/>
    <property type="match status" value="1"/>
</dbReference>
<dbReference type="AlphaFoldDB" id="A0AAV5HIG1"/>
<keyword evidence="4" id="KW-1185">Reference proteome</keyword>
<dbReference type="SUPFAM" id="SSF47473">
    <property type="entry name" value="EF-hand"/>
    <property type="match status" value="1"/>
</dbReference>
<name>A0AAV5HIG1_9ROSI</name>
<feature type="domain" description="EF-hand" evidence="2">
    <location>
        <begin position="249"/>
        <end position="284"/>
    </location>
</feature>
<dbReference type="EMBL" id="BPVZ01000002">
    <property type="protein sequence ID" value="GKU88443.1"/>
    <property type="molecule type" value="Genomic_DNA"/>
</dbReference>
<protein>
    <recommendedName>
        <fullName evidence="2">EF-hand domain-containing protein</fullName>
    </recommendedName>
</protein>
<evidence type="ECO:0000313" key="4">
    <source>
        <dbReference type="Proteomes" id="UP001054252"/>
    </source>
</evidence>
<dbReference type="PROSITE" id="PS50330">
    <property type="entry name" value="UIM"/>
    <property type="match status" value="1"/>
</dbReference>
<dbReference type="GO" id="GO:0005509">
    <property type="term" value="F:calcium ion binding"/>
    <property type="evidence" value="ECO:0007669"/>
    <property type="project" value="InterPro"/>
</dbReference>
<feature type="compositionally biased region" description="Polar residues" evidence="1">
    <location>
        <begin position="66"/>
        <end position="80"/>
    </location>
</feature>
<feature type="compositionally biased region" description="Basic residues" evidence="1">
    <location>
        <begin position="130"/>
        <end position="144"/>
    </location>
</feature>
<feature type="region of interest" description="Disordered" evidence="1">
    <location>
        <begin position="1"/>
        <end position="47"/>
    </location>
</feature>
<proteinExistence type="predicted"/>
<dbReference type="Gene3D" id="1.10.238.10">
    <property type="entry name" value="EF-hand"/>
    <property type="match status" value="1"/>
</dbReference>
<dbReference type="InterPro" id="IPR011992">
    <property type="entry name" value="EF-hand-dom_pair"/>
</dbReference>